<evidence type="ECO:0000256" key="2">
    <source>
        <dbReference type="ARBA" id="ARBA00010617"/>
    </source>
</evidence>
<feature type="binding site" description="axial binding residue" evidence="8">
    <location>
        <position position="407"/>
    </location>
    <ligand>
        <name>heme</name>
        <dbReference type="ChEBI" id="CHEBI:30413"/>
    </ligand>
    <ligandPart>
        <name>Fe</name>
        <dbReference type="ChEBI" id="CHEBI:18248"/>
    </ligandPart>
</feature>
<comment type="similarity">
    <text evidence="2 9">Belongs to the cytochrome P450 family.</text>
</comment>
<dbReference type="EMBL" id="KK198755">
    <property type="protein sequence ID" value="KCW80424.1"/>
    <property type="molecule type" value="Genomic_DNA"/>
</dbReference>
<evidence type="ECO:0000313" key="11">
    <source>
        <dbReference type="EMBL" id="KCW80424.1"/>
    </source>
</evidence>
<comment type="cofactor">
    <cofactor evidence="1 8">
        <name>heme</name>
        <dbReference type="ChEBI" id="CHEBI:30413"/>
    </cofactor>
</comment>
<keyword evidence="5 9" id="KW-0560">Oxidoreductase</keyword>
<evidence type="ECO:0000256" key="6">
    <source>
        <dbReference type="ARBA" id="ARBA00023004"/>
    </source>
</evidence>
<dbReference type="PANTHER" id="PTHR47955">
    <property type="entry name" value="CYTOCHROME P450 FAMILY 71 PROTEIN"/>
    <property type="match status" value="1"/>
</dbReference>
<dbReference type="GO" id="GO:0020037">
    <property type="term" value="F:heme binding"/>
    <property type="evidence" value="ECO:0007669"/>
    <property type="project" value="InterPro"/>
</dbReference>
<dbReference type="CDD" id="cd11072">
    <property type="entry name" value="CYP71-like"/>
    <property type="match status" value="1"/>
</dbReference>
<dbReference type="InterPro" id="IPR002401">
    <property type="entry name" value="Cyt_P450_E_grp-I"/>
</dbReference>
<dbReference type="AlphaFoldDB" id="A0A059CQG2"/>
<dbReference type="SUPFAM" id="SSF48264">
    <property type="entry name" value="Cytochrome P450"/>
    <property type="match status" value="1"/>
</dbReference>
<evidence type="ECO:0000256" key="9">
    <source>
        <dbReference type="RuleBase" id="RU000461"/>
    </source>
</evidence>
<keyword evidence="4 8" id="KW-0479">Metal-binding</keyword>
<keyword evidence="10" id="KW-0472">Membrane</keyword>
<dbReference type="PROSITE" id="PS00086">
    <property type="entry name" value="CYTOCHROME_P450"/>
    <property type="match status" value="1"/>
</dbReference>
<evidence type="ECO:0000256" key="7">
    <source>
        <dbReference type="ARBA" id="ARBA00023033"/>
    </source>
</evidence>
<gene>
    <name evidence="11" type="ORF">EUGRSUZ_C01776</name>
</gene>
<protein>
    <recommendedName>
        <fullName evidence="12">Cytochrome P450</fullName>
    </recommendedName>
</protein>
<sequence>MKPLHTLFSSLIISFQGDQAMGVQLIVALICALVIPMLLVFLIDTKKNTRASRNLPPGPRKLPIIGNLHQLGSPPHQSLTRLSKQYGEIMLLQLGVVPTLVISSEDVAREVFKVHDIAFSGRPPFYAAKLLAYNLSDVTFSAYGDSWRELRKLLILELLSSKRVHLFEYVRKEEVTLMLDAITSSPDLFPQMAWFNRLNGFKAKVEKYFWELDKLYDDVIKEHQDPKRPKPDHEDLVDVMLRLQRDPNQAIALTREQIKGVITNLFNAGSETAAATILWTMAELIRNPTIMRKAQEEVREAAKGKLLVEEIDLPGLTYLRSVIKESLRLHPPLPLLVPRETIEDCKIRGYNVPRGTTAFINLTAIARDPKSWENPEEFRPERFLNNSIDYKGQNYGFLPFGSGRRGCPGINFGVAIVELALANLLHRFNWKLPDGKSVDDMDMEESYGLSVQKRNPLCLIATPVTG</sequence>
<proteinExistence type="inferred from homology"/>
<dbReference type="Gramene" id="KCW80424">
    <property type="protein sequence ID" value="KCW80424"/>
    <property type="gene ID" value="EUGRSUZ_C01776"/>
</dbReference>
<keyword evidence="7 9" id="KW-0503">Monooxygenase</keyword>
<feature type="transmembrane region" description="Helical" evidence="10">
    <location>
        <begin position="20"/>
        <end position="43"/>
    </location>
</feature>
<dbReference type="InterPro" id="IPR017972">
    <property type="entry name" value="Cyt_P450_CS"/>
</dbReference>
<dbReference type="GO" id="GO:0004497">
    <property type="term" value="F:monooxygenase activity"/>
    <property type="evidence" value="ECO:0007669"/>
    <property type="project" value="UniProtKB-KW"/>
</dbReference>
<dbReference type="PRINTS" id="PR00385">
    <property type="entry name" value="P450"/>
</dbReference>
<evidence type="ECO:0000256" key="10">
    <source>
        <dbReference type="SAM" id="Phobius"/>
    </source>
</evidence>
<accession>A0A059CQG2</accession>
<dbReference type="FunFam" id="1.10.630.10:FF:000011">
    <property type="entry name" value="Cytochrome P450 83B1"/>
    <property type="match status" value="1"/>
</dbReference>
<evidence type="ECO:0000256" key="4">
    <source>
        <dbReference type="ARBA" id="ARBA00022723"/>
    </source>
</evidence>
<dbReference type="PRINTS" id="PR00463">
    <property type="entry name" value="EP450I"/>
</dbReference>
<keyword evidence="10" id="KW-1133">Transmembrane helix</keyword>
<evidence type="ECO:0000256" key="8">
    <source>
        <dbReference type="PIRSR" id="PIRSR602401-1"/>
    </source>
</evidence>
<reference evidence="11" key="1">
    <citation type="submission" date="2013-07" db="EMBL/GenBank/DDBJ databases">
        <title>The genome of Eucalyptus grandis.</title>
        <authorList>
            <person name="Schmutz J."/>
            <person name="Hayes R."/>
            <person name="Myburg A."/>
            <person name="Tuskan G."/>
            <person name="Grattapaglia D."/>
            <person name="Rokhsar D.S."/>
        </authorList>
    </citation>
    <scope>NUCLEOTIDE SEQUENCE</scope>
    <source>
        <tissue evidence="11">Leaf extractions</tissue>
    </source>
</reference>
<evidence type="ECO:0000256" key="3">
    <source>
        <dbReference type="ARBA" id="ARBA00022617"/>
    </source>
</evidence>
<name>A0A059CQG2_EUCGR</name>
<keyword evidence="6 8" id="KW-0408">Iron</keyword>
<keyword evidence="10" id="KW-0812">Transmembrane</keyword>
<dbReference type="Pfam" id="PF00067">
    <property type="entry name" value="p450"/>
    <property type="match status" value="2"/>
</dbReference>
<dbReference type="PANTHER" id="PTHR47955:SF19">
    <property type="entry name" value="CYTOCHROME P450 71A9-LIKE ISOFORM X1"/>
    <property type="match status" value="1"/>
</dbReference>
<evidence type="ECO:0000256" key="5">
    <source>
        <dbReference type="ARBA" id="ARBA00023002"/>
    </source>
</evidence>
<dbReference type="GO" id="GO:0005506">
    <property type="term" value="F:iron ion binding"/>
    <property type="evidence" value="ECO:0007669"/>
    <property type="project" value="InterPro"/>
</dbReference>
<dbReference type="InterPro" id="IPR036396">
    <property type="entry name" value="Cyt_P450_sf"/>
</dbReference>
<dbReference type="InterPro" id="IPR001128">
    <property type="entry name" value="Cyt_P450"/>
</dbReference>
<evidence type="ECO:0000256" key="1">
    <source>
        <dbReference type="ARBA" id="ARBA00001971"/>
    </source>
</evidence>
<keyword evidence="3 8" id="KW-0349">Heme</keyword>
<dbReference type="GO" id="GO:0016705">
    <property type="term" value="F:oxidoreductase activity, acting on paired donors, with incorporation or reduction of molecular oxygen"/>
    <property type="evidence" value="ECO:0007669"/>
    <property type="project" value="InterPro"/>
</dbReference>
<dbReference type="Gene3D" id="1.10.630.10">
    <property type="entry name" value="Cytochrome P450"/>
    <property type="match status" value="1"/>
</dbReference>
<evidence type="ECO:0008006" key="12">
    <source>
        <dbReference type="Google" id="ProtNLM"/>
    </source>
</evidence>
<organism evidence="11">
    <name type="scientific">Eucalyptus grandis</name>
    <name type="common">Flooded gum</name>
    <dbReference type="NCBI Taxonomy" id="71139"/>
    <lineage>
        <taxon>Eukaryota</taxon>
        <taxon>Viridiplantae</taxon>
        <taxon>Streptophyta</taxon>
        <taxon>Embryophyta</taxon>
        <taxon>Tracheophyta</taxon>
        <taxon>Spermatophyta</taxon>
        <taxon>Magnoliopsida</taxon>
        <taxon>eudicotyledons</taxon>
        <taxon>Gunneridae</taxon>
        <taxon>Pentapetalae</taxon>
        <taxon>rosids</taxon>
        <taxon>malvids</taxon>
        <taxon>Myrtales</taxon>
        <taxon>Myrtaceae</taxon>
        <taxon>Myrtoideae</taxon>
        <taxon>Eucalypteae</taxon>
        <taxon>Eucalyptus</taxon>
    </lineage>
</organism>